<dbReference type="SUPFAM" id="SSF50891">
    <property type="entry name" value="Cyclophilin-like"/>
    <property type="match status" value="1"/>
</dbReference>
<dbReference type="InterPro" id="IPR044666">
    <property type="entry name" value="Cyclophilin_A-like"/>
</dbReference>
<evidence type="ECO:0000256" key="1">
    <source>
        <dbReference type="ARBA" id="ARBA00013194"/>
    </source>
</evidence>
<feature type="domain" description="PPIase cyclophilin-type" evidence="4">
    <location>
        <begin position="9"/>
        <end position="94"/>
    </location>
</feature>
<organism evidence="5">
    <name type="scientific">marine metagenome</name>
    <dbReference type="NCBI Taxonomy" id="408172"/>
    <lineage>
        <taxon>unclassified sequences</taxon>
        <taxon>metagenomes</taxon>
        <taxon>ecological metagenomes</taxon>
    </lineage>
</organism>
<dbReference type="InterPro" id="IPR002130">
    <property type="entry name" value="Cyclophilin-type_PPIase_dom"/>
</dbReference>
<dbReference type="AlphaFoldDB" id="A0A382SSM1"/>
<keyword evidence="3" id="KW-0413">Isomerase</keyword>
<dbReference type="PRINTS" id="PR00153">
    <property type="entry name" value="CSAPPISMRASE"/>
</dbReference>
<dbReference type="EMBL" id="UINC01130854">
    <property type="protein sequence ID" value="SVD12187.1"/>
    <property type="molecule type" value="Genomic_DNA"/>
</dbReference>
<evidence type="ECO:0000259" key="4">
    <source>
        <dbReference type="PROSITE" id="PS50072"/>
    </source>
</evidence>
<dbReference type="CDD" id="cd00317">
    <property type="entry name" value="cyclophilin"/>
    <property type="match status" value="1"/>
</dbReference>
<feature type="non-terminal residue" evidence="5">
    <location>
        <position position="94"/>
    </location>
</feature>
<accession>A0A382SSM1</accession>
<dbReference type="PROSITE" id="PS50072">
    <property type="entry name" value="CSA_PPIASE_2"/>
    <property type="match status" value="1"/>
</dbReference>
<evidence type="ECO:0000313" key="5">
    <source>
        <dbReference type="EMBL" id="SVD12187.1"/>
    </source>
</evidence>
<name>A0A382SSM1_9ZZZZ</name>
<dbReference type="InterPro" id="IPR029000">
    <property type="entry name" value="Cyclophilin-like_dom_sf"/>
</dbReference>
<sequence>MANPTITIDTNHGKITAELFADLAPSTAGNFIELAKNGYYDGIIFHRVIDGFMIQGGDPTGSGSGGPGYMIDDEFGEGLTHAEAGTFSMANAGP</sequence>
<keyword evidence="2" id="KW-0697">Rotamase</keyword>
<reference evidence="5" key="1">
    <citation type="submission" date="2018-05" db="EMBL/GenBank/DDBJ databases">
        <authorList>
            <person name="Lanie J.A."/>
            <person name="Ng W.-L."/>
            <person name="Kazmierczak K.M."/>
            <person name="Andrzejewski T.M."/>
            <person name="Davidsen T.M."/>
            <person name="Wayne K.J."/>
            <person name="Tettelin H."/>
            <person name="Glass J.I."/>
            <person name="Rusch D."/>
            <person name="Podicherti R."/>
            <person name="Tsui H.-C.T."/>
            <person name="Winkler M.E."/>
        </authorList>
    </citation>
    <scope>NUCLEOTIDE SEQUENCE</scope>
</reference>
<dbReference type="Gene3D" id="2.40.100.10">
    <property type="entry name" value="Cyclophilin-like"/>
    <property type="match status" value="1"/>
</dbReference>
<protein>
    <recommendedName>
        <fullName evidence="1">peptidylprolyl isomerase</fullName>
        <ecNumber evidence="1">5.2.1.8</ecNumber>
    </recommendedName>
</protein>
<evidence type="ECO:0000256" key="2">
    <source>
        <dbReference type="ARBA" id="ARBA00023110"/>
    </source>
</evidence>
<dbReference type="PANTHER" id="PTHR45625:SF4">
    <property type="entry name" value="PEPTIDYLPROLYL ISOMERASE DOMAIN AND WD REPEAT-CONTAINING PROTEIN 1"/>
    <property type="match status" value="1"/>
</dbReference>
<evidence type="ECO:0000256" key="3">
    <source>
        <dbReference type="ARBA" id="ARBA00023235"/>
    </source>
</evidence>
<dbReference type="Pfam" id="PF00160">
    <property type="entry name" value="Pro_isomerase"/>
    <property type="match status" value="1"/>
</dbReference>
<dbReference type="GO" id="GO:0003755">
    <property type="term" value="F:peptidyl-prolyl cis-trans isomerase activity"/>
    <property type="evidence" value="ECO:0007669"/>
    <property type="project" value="UniProtKB-KW"/>
</dbReference>
<dbReference type="PANTHER" id="PTHR45625">
    <property type="entry name" value="PEPTIDYL-PROLYL CIS-TRANS ISOMERASE-RELATED"/>
    <property type="match status" value="1"/>
</dbReference>
<proteinExistence type="predicted"/>
<gene>
    <name evidence="5" type="ORF">METZ01_LOCUS365041</name>
</gene>
<dbReference type="EC" id="5.2.1.8" evidence="1"/>